<comment type="caution">
    <text evidence="15">The sequence shown here is derived from an EMBL/GenBank/DDBJ whole genome shotgun (WGS) entry which is preliminary data.</text>
</comment>
<keyword evidence="5" id="KW-0547">Nucleotide-binding</keyword>
<dbReference type="InterPro" id="IPR005999">
    <property type="entry name" value="Glycerol_kin"/>
</dbReference>
<dbReference type="NCBIfam" id="NF000756">
    <property type="entry name" value="PRK00047.1"/>
    <property type="match status" value="1"/>
</dbReference>
<keyword evidence="8" id="KW-0067">ATP-binding</keyword>
<dbReference type="PROSITE" id="PS00933">
    <property type="entry name" value="FGGY_KINASES_1"/>
    <property type="match status" value="1"/>
</dbReference>
<dbReference type="InterPro" id="IPR018485">
    <property type="entry name" value="FGGY_C"/>
</dbReference>
<dbReference type="AlphaFoldDB" id="A0A9X3MQE4"/>
<evidence type="ECO:0000256" key="7">
    <source>
        <dbReference type="ARBA" id="ARBA00022798"/>
    </source>
</evidence>
<dbReference type="PANTHER" id="PTHR10196:SF69">
    <property type="entry name" value="GLYCEROL KINASE"/>
    <property type="match status" value="1"/>
</dbReference>
<dbReference type="InterPro" id="IPR018483">
    <property type="entry name" value="Carb_kinase_FGGY_CS"/>
</dbReference>
<evidence type="ECO:0000259" key="13">
    <source>
        <dbReference type="Pfam" id="PF00370"/>
    </source>
</evidence>
<evidence type="ECO:0000256" key="8">
    <source>
        <dbReference type="ARBA" id="ARBA00022840"/>
    </source>
</evidence>
<evidence type="ECO:0000256" key="3">
    <source>
        <dbReference type="ARBA" id="ARBA00012099"/>
    </source>
</evidence>
<evidence type="ECO:0000256" key="1">
    <source>
        <dbReference type="ARBA" id="ARBA00005190"/>
    </source>
</evidence>
<dbReference type="CDD" id="cd07769">
    <property type="entry name" value="ASKHA_NBD_FGGY_GK"/>
    <property type="match status" value="1"/>
</dbReference>
<dbReference type="NCBIfam" id="TIGR01311">
    <property type="entry name" value="glycerol_kin"/>
    <property type="match status" value="1"/>
</dbReference>
<evidence type="ECO:0000259" key="14">
    <source>
        <dbReference type="Pfam" id="PF02782"/>
    </source>
</evidence>
<evidence type="ECO:0000256" key="12">
    <source>
        <dbReference type="RuleBase" id="RU003733"/>
    </source>
</evidence>
<keyword evidence="16" id="KW-1185">Reference proteome</keyword>
<dbReference type="RefSeq" id="WP_270038645.1">
    <property type="nucleotide sequence ID" value="NZ_JAPDOD010000003.1"/>
</dbReference>
<protein>
    <recommendedName>
        <fullName evidence="3">glycerol kinase</fullName>
        <ecNumber evidence="3">2.7.1.30</ecNumber>
    </recommendedName>
    <alternativeName>
        <fullName evidence="9">ATP:glycerol 3-phosphotransferase</fullName>
    </alternativeName>
</protein>
<dbReference type="GO" id="GO:0006072">
    <property type="term" value="P:glycerol-3-phosphate metabolic process"/>
    <property type="evidence" value="ECO:0007669"/>
    <property type="project" value="InterPro"/>
</dbReference>
<dbReference type="InterPro" id="IPR018484">
    <property type="entry name" value="FGGY_N"/>
</dbReference>
<gene>
    <name evidence="15" type="primary">glpK</name>
    <name evidence="15" type="ORF">OM076_06380</name>
</gene>
<dbReference type="EMBL" id="JAPDOD010000003">
    <property type="protein sequence ID" value="MDA0159881.1"/>
    <property type="molecule type" value="Genomic_DNA"/>
</dbReference>
<organism evidence="15 16">
    <name type="scientific">Solirubrobacter ginsenosidimutans</name>
    <dbReference type="NCBI Taxonomy" id="490573"/>
    <lineage>
        <taxon>Bacteria</taxon>
        <taxon>Bacillati</taxon>
        <taxon>Actinomycetota</taxon>
        <taxon>Thermoleophilia</taxon>
        <taxon>Solirubrobacterales</taxon>
        <taxon>Solirubrobacteraceae</taxon>
        <taxon>Solirubrobacter</taxon>
    </lineage>
</organism>
<dbReference type="PANTHER" id="PTHR10196">
    <property type="entry name" value="SUGAR KINASE"/>
    <property type="match status" value="1"/>
</dbReference>
<feature type="domain" description="Carbohydrate kinase FGGY N-terminal" evidence="13">
    <location>
        <begin position="7"/>
        <end position="252"/>
    </location>
</feature>
<dbReference type="Gene3D" id="3.30.420.40">
    <property type="match status" value="2"/>
</dbReference>
<dbReference type="EC" id="2.7.1.30" evidence="3"/>
<dbReference type="GO" id="GO:0004370">
    <property type="term" value="F:glycerol kinase activity"/>
    <property type="evidence" value="ECO:0007669"/>
    <property type="project" value="UniProtKB-EC"/>
</dbReference>
<evidence type="ECO:0000256" key="10">
    <source>
        <dbReference type="ARBA" id="ARBA00052101"/>
    </source>
</evidence>
<dbReference type="Pfam" id="PF00370">
    <property type="entry name" value="FGGY_N"/>
    <property type="match status" value="1"/>
</dbReference>
<feature type="domain" description="Carbohydrate kinase FGGY C-terminal" evidence="14">
    <location>
        <begin position="262"/>
        <end position="452"/>
    </location>
</feature>
<accession>A0A9X3MQE4</accession>
<dbReference type="SUPFAM" id="SSF53067">
    <property type="entry name" value="Actin-like ATPase domain"/>
    <property type="match status" value="2"/>
</dbReference>
<dbReference type="PIRSF" id="PIRSF000538">
    <property type="entry name" value="GlpK"/>
    <property type="match status" value="1"/>
</dbReference>
<dbReference type="PROSITE" id="PS00445">
    <property type="entry name" value="FGGY_KINASES_2"/>
    <property type="match status" value="1"/>
</dbReference>
<evidence type="ECO:0000256" key="9">
    <source>
        <dbReference type="ARBA" id="ARBA00043149"/>
    </source>
</evidence>
<dbReference type="InterPro" id="IPR000577">
    <property type="entry name" value="Carb_kinase_FGGY"/>
</dbReference>
<dbReference type="FunFam" id="3.30.420.40:FF:000008">
    <property type="entry name" value="Glycerol kinase"/>
    <property type="match status" value="1"/>
</dbReference>
<evidence type="ECO:0000256" key="6">
    <source>
        <dbReference type="ARBA" id="ARBA00022777"/>
    </source>
</evidence>
<keyword evidence="7" id="KW-0319">Glycerol metabolism</keyword>
<evidence type="ECO:0000313" key="16">
    <source>
        <dbReference type="Proteomes" id="UP001149140"/>
    </source>
</evidence>
<comment type="similarity">
    <text evidence="2 12">Belongs to the FGGY kinase family.</text>
</comment>
<comment type="catalytic activity">
    <reaction evidence="10">
        <text>glycerol + ATP = sn-glycerol 3-phosphate + ADP + H(+)</text>
        <dbReference type="Rhea" id="RHEA:21644"/>
        <dbReference type="ChEBI" id="CHEBI:15378"/>
        <dbReference type="ChEBI" id="CHEBI:17754"/>
        <dbReference type="ChEBI" id="CHEBI:30616"/>
        <dbReference type="ChEBI" id="CHEBI:57597"/>
        <dbReference type="ChEBI" id="CHEBI:456216"/>
        <dbReference type="EC" id="2.7.1.30"/>
    </reaction>
</comment>
<dbReference type="GO" id="GO:0019563">
    <property type="term" value="P:glycerol catabolic process"/>
    <property type="evidence" value="ECO:0007669"/>
    <property type="project" value="TreeGrafter"/>
</dbReference>
<evidence type="ECO:0000256" key="2">
    <source>
        <dbReference type="ARBA" id="ARBA00009156"/>
    </source>
</evidence>
<reference evidence="15" key="1">
    <citation type="submission" date="2022-10" db="EMBL/GenBank/DDBJ databases">
        <title>The WGS of Solirubrobacter ginsenosidimutans DSM 21036.</title>
        <authorList>
            <person name="Jiang Z."/>
        </authorList>
    </citation>
    <scope>NUCLEOTIDE SEQUENCE</scope>
    <source>
        <strain evidence="15">DSM 21036</strain>
    </source>
</reference>
<sequence length="510" mass="54850">MSARFVAAIDHGTTSTRCILLAPDGTPAAIAQREQTMYYPRPGWVELDMEQVWRRTQECIHEALNTAGATAADVAGIGIANERESVVLWDRHTGRPVARSITWQDTRTAGEVDALAADGGIHRFQRTTGLPISTYSSALKLRWLLDEEPSRRAAAERGDLLFGTPDTWLLWNLTGGPDGGVHATDPTNASRTLLMNLHTLEWDDDLLDVMAIPRALLPQIRSSSEVYGAAAGDLAGVPIAGILGDQPASLFGHTCFDRGDVKNTYGTGAFLLFTLGTEPRISEHGLITTVAWKLGDADAVYALEGSVAMAGALVQWLRDNLGLIDAAPEVETLARSVQDAGGVVFVPAFSGLFAPYWRDDARGVIVGLTRFANKGHIARAALEATAYQTYDLVEAMLADTGLQQLGELRADGGMTKNELLMQLQSDVLGSPVAAPSMAEITATGAAYAAGLATGFWAGLDELRANYTIARRWAPEMHADERTRRVADWRRGVDRTLGLAAPEQVARSASM</sequence>
<keyword evidence="4 12" id="KW-0808">Transferase</keyword>
<comment type="pathway">
    <text evidence="1">Polyol metabolism; glycerol degradation via glycerol kinase pathway; sn-glycerol 3-phosphate from glycerol: step 1/1.</text>
</comment>
<dbReference type="InterPro" id="IPR043129">
    <property type="entry name" value="ATPase_NBD"/>
</dbReference>
<dbReference type="FunFam" id="3.30.420.40:FF:000007">
    <property type="entry name" value="Glycerol kinase"/>
    <property type="match status" value="1"/>
</dbReference>
<evidence type="ECO:0000256" key="5">
    <source>
        <dbReference type="ARBA" id="ARBA00022741"/>
    </source>
</evidence>
<dbReference type="GO" id="GO:0005829">
    <property type="term" value="C:cytosol"/>
    <property type="evidence" value="ECO:0007669"/>
    <property type="project" value="TreeGrafter"/>
</dbReference>
<dbReference type="Pfam" id="PF02782">
    <property type="entry name" value="FGGY_C"/>
    <property type="match status" value="1"/>
</dbReference>
<evidence type="ECO:0000313" key="15">
    <source>
        <dbReference type="EMBL" id="MDA0159881.1"/>
    </source>
</evidence>
<evidence type="ECO:0000256" key="4">
    <source>
        <dbReference type="ARBA" id="ARBA00022679"/>
    </source>
</evidence>
<proteinExistence type="inferred from homology"/>
<dbReference type="GO" id="GO:0005524">
    <property type="term" value="F:ATP binding"/>
    <property type="evidence" value="ECO:0007669"/>
    <property type="project" value="UniProtKB-KW"/>
</dbReference>
<keyword evidence="6 12" id="KW-0418">Kinase</keyword>
<evidence type="ECO:0000256" key="11">
    <source>
        <dbReference type="ARBA" id="ARBA00054633"/>
    </source>
</evidence>
<dbReference type="Proteomes" id="UP001149140">
    <property type="component" value="Unassembled WGS sequence"/>
</dbReference>
<name>A0A9X3MQE4_9ACTN</name>
<comment type="function">
    <text evidence="11">Key enzyme in the regulation of glycerol uptake and metabolism. Catalyzes the phosphorylation of glycerol to yield sn-glycerol 3-phosphate.</text>
</comment>